<evidence type="ECO:0000256" key="9">
    <source>
        <dbReference type="ARBA" id="ARBA00023125"/>
    </source>
</evidence>
<dbReference type="SMART" id="SM00439">
    <property type="entry name" value="BAH"/>
    <property type="match status" value="1"/>
</dbReference>
<dbReference type="GO" id="GO:0003682">
    <property type="term" value="F:chromatin binding"/>
    <property type="evidence" value="ECO:0007669"/>
    <property type="project" value="InterPro"/>
</dbReference>
<keyword evidence="9 11" id="KW-0238">DNA-binding</keyword>
<dbReference type="GO" id="GO:0006260">
    <property type="term" value="P:DNA replication"/>
    <property type="evidence" value="ECO:0007669"/>
    <property type="project" value="UniProtKB-KW"/>
</dbReference>
<dbReference type="Proteomes" id="UP000265180">
    <property type="component" value="Chromosome 4"/>
</dbReference>
<dbReference type="InterPro" id="IPR041664">
    <property type="entry name" value="AAA_16"/>
</dbReference>
<dbReference type="PANTHER" id="PTHR10763">
    <property type="entry name" value="CELL DIVISION CONTROL PROTEIN 6-RELATED"/>
    <property type="match status" value="1"/>
</dbReference>
<dbReference type="InterPro" id="IPR043151">
    <property type="entry name" value="BAH_sf"/>
</dbReference>
<dbReference type="CDD" id="cd08768">
    <property type="entry name" value="Cdc6_C"/>
    <property type="match status" value="1"/>
</dbReference>
<dbReference type="InterPro" id="IPR050311">
    <property type="entry name" value="ORC1/CDC6"/>
</dbReference>
<dbReference type="Gene3D" id="3.40.50.300">
    <property type="entry name" value="P-loop containing nucleotide triphosphate hydrolases"/>
    <property type="match status" value="2"/>
</dbReference>
<evidence type="ECO:0000256" key="6">
    <source>
        <dbReference type="ARBA" id="ARBA00022741"/>
    </source>
</evidence>
<evidence type="ECO:0000313" key="15">
    <source>
        <dbReference type="Proteomes" id="UP000265180"/>
    </source>
</evidence>
<dbReference type="AlphaFoldDB" id="A0A3P9JZA2"/>
<dbReference type="InterPro" id="IPR041083">
    <property type="entry name" value="AAA_lid_10"/>
</dbReference>
<dbReference type="Gene3D" id="1.10.8.60">
    <property type="match status" value="1"/>
</dbReference>
<dbReference type="GO" id="GO:0046872">
    <property type="term" value="F:metal ion binding"/>
    <property type="evidence" value="ECO:0007669"/>
    <property type="project" value="UniProtKB-KW"/>
</dbReference>
<feature type="region of interest" description="Disordered" evidence="12">
    <location>
        <begin position="259"/>
        <end position="283"/>
    </location>
</feature>
<feature type="compositionally biased region" description="Pro residues" evidence="12">
    <location>
        <begin position="186"/>
        <end position="198"/>
    </location>
</feature>
<keyword evidence="7 11" id="KW-0067">ATP-binding</keyword>
<dbReference type="Gene3D" id="2.30.30.490">
    <property type="match status" value="1"/>
</dbReference>
<comment type="function">
    <text evidence="11">Component of the origin recognition complex (ORC) that binds origins of replication. DNA-binding is ATP-dependent, however specific DNA sequences that define origins of replication have not been identified so far. ORC is required to assemble the pre-replication complex necessary to initiate DNA replication.</text>
</comment>
<accession>A0A3P9JZA2</accession>
<evidence type="ECO:0000256" key="10">
    <source>
        <dbReference type="ARBA" id="ARBA00023242"/>
    </source>
</evidence>
<feature type="domain" description="BAH" evidence="13">
    <location>
        <begin position="45"/>
        <end position="168"/>
    </location>
</feature>
<dbReference type="GO" id="GO:0005634">
    <property type="term" value="C:nucleus"/>
    <property type="evidence" value="ECO:0007669"/>
    <property type="project" value="UniProtKB-SubCell"/>
</dbReference>
<dbReference type="PANTHER" id="PTHR10763:SF23">
    <property type="entry name" value="ORIGIN RECOGNITION COMPLEX SUBUNIT 1"/>
    <property type="match status" value="1"/>
</dbReference>
<evidence type="ECO:0000256" key="7">
    <source>
        <dbReference type="ARBA" id="ARBA00022840"/>
    </source>
</evidence>
<feature type="region of interest" description="Disordered" evidence="12">
    <location>
        <begin position="345"/>
        <end position="531"/>
    </location>
</feature>
<feature type="compositionally biased region" description="Basic residues" evidence="12">
    <location>
        <begin position="405"/>
        <end position="420"/>
    </location>
</feature>
<evidence type="ECO:0000256" key="4">
    <source>
        <dbReference type="ARBA" id="ARBA00022705"/>
    </source>
</evidence>
<evidence type="ECO:0000256" key="5">
    <source>
        <dbReference type="ARBA" id="ARBA00022723"/>
    </source>
</evidence>
<evidence type="ECO:0000259" key="13">
    <source>
        <dbReference type="PROSITE" id="PS51038"/>
    </source>
</evidence>
<dbReference type="FunFam" id="2.30.30.490:FF:000010">
    <property type="entry name" value="Origin recognition complex subunit 1"/>
    <property type="match status" value="1"/>
</dbReference>
<evidence type="ECO:0000313" key="14">
    <source>
        <dbReference type="Ensembl" id="ENSORLP00020001208.1"/>
    </source>
</evidence>
<dbReference type="Pfam" id="PF13191">
    <property type="entry name" value="AAA_16"/>
    <property type="match status" value="1"/>
</dbReference>
<proteinExistence type="inferred from homology"/>
<dbReference type="InterPro" id="IPR001025">
    <property type="entry name" value="BAH_dom"/>
</dbReference>
<reference evidence="14" key="4">
    <citation type="submission" date="2025-09" db="UniProtKB">
        <authorList>
            <consortium name="Ensembl"/>
        </authorList>
    </citation>
    <scope>IDENTIFICATION</scope>
    <source>
        <strain evidence="14">HNI</strain>
    </source>
</reference>
<comment type="similarity">
    <text evidence="2 11">Belongs to the ORC1 family.</text>
</comment>
<keyword evidence="4 11" id="KW-0235">DNA replication</keyword>
<feature type="compositionally biased region" description="Acidic residues" evidence="12">
    <location>
        <begin position="431"/>
        <end position="441"/>
    </location>
</feature>
<evidence type="ECO:0000256" key="8">
    <source>
        <dbReference type="ARBA" id="ARBA00022842"/>
    </source>
</evidence>
<reference evidence="14" key="3">
    <citation type="submission" date="2025-08" db="UniProtKB">
        <authorList>
            <consortium name="Ensembl"/>
        </authorList>
    </citation>
    <scope>IDENTIFICATION</scope>
    <source>
        <strain evidence="14">HNI</strain>
    </source>
</reference>
<keyword evidence="10 11" id="KW-0539">Nucleus</keyword>
<comment type="subcellular location">
    <subcellularLocation>
        <location evidence="1 11">Nucleus</location>
    </subcellularLocation>
</comment>
<reference key="1">
    <citation type="journal article" date="2007" name="Nature">
        <title>The medaka draft genome and insights into vertebrate genome evolution.</title>
        <authorList>
            <person name="Kasahara M."/>
            <person name="Naruse K."/>
            <person name="Sasaki S."/>
            <person name="Nakatani Y."/>
            <person name="Qu W."/>
            <person name="Ahsan B."/>
            <person name="Yamada T."/>
            <person name="Nagayasu Y."/>
            <person name="Doi K."/>
            <person name="Kasai Y."/>
            <person name="Jindo T."/>
            <person name="Kobayashi D."/>
            <person name="Shimada A."/>
            <person name="Toyoda A."/>
            <person name="Kuroki Y."/>
            <person name="Fujiyama A."/>
            <person name="Sasaki T."/>
            <person name="Shimizu A."/>
            <person name="Asakawa S."/>
            <person name="Shimizu N."/>
            <person name="Hashimoto S."/>
            <person name="Yang J."/>
            <person name="Lee Y."/>
            <person name="Matsushima K."/>
            <person name="Sugano S."/>
            <person name="Sakaizumi M."/>
            <person name="Narita T."/>
            <person name="Ohishi K."/>
            <person name="Haga S."/>
            <person name="Ohta F."/>
            <person name="Nomoto H."/>
            <person name="Nogata K."/>
            <person name="Morishita T."/>
            <person name="Endo T."/>
            <person name="Shin-I T."/>
            <person name="Takeda H."/>
            <person name="Morishita S."/>
            <person name="Kohara Y."/>
        </authorList>
    </citation>
    <scope>NUCLEOTIDE SEQUENCE [LARGE SCALE GENOMIC DNA]</scope>
    <source>
        <strain>Hd-rR</strain>
    </source>
</reference>
<organism evidence="14 15">
    <name type="scientific">Oryzias latipes</name>
    <name type="common">Japanese rice fish</name>
    <name type="synonym">Japanese killifish</name>
    <dbReference type="NCBI Taxonomy" id="8090"/>
    <lineage>
        <taxon>Eukaryota</taxon>
        <taxon>Metazoa</taxon>
        <taxon>Chordata</taxon>
        <taxon>Craniata</taxon>
        <taxon>Vertebrata</taxon>
        <taxon>Euteleostomi</taxon>
        <taxon>Actinopterygii</taxon>
        <taxon>Neopterygii</taxon>
        <taxon>Teleostei</taxon>
        <taxon>Neoteleostei</taxon>
        <taxon>Acanthomorphata</taxon>
        <taxon>Ovalentaria</taxon>
        <taxon>Atherinomorphae</taxon>
        <taxon>Beloniformes</taxon>
        <taxon>Adrianichthyidae</taxon>
        <taxon>Oryziinae</taxon>
        <taxon>Oryzias</taxon>
    </lineage>
</organism>
<comment type="subunit">
    <text evidence="11">ORC is composed of six subunits.</text>
</comment>
<dbReference type="InterPro" id="IPR015163">
    <property type="entry name" value="Cdc6_C"/>
</dbReference>
<dbReference type="GO" id="GO:0003677">
    <property type="term" value="F:DNA binding"/>
    <property type="evidence" value="ECO:0007669"/>
    <property type="project" value="UniProtKB-KW"/>
</dbReference>
<protein>
    <recommendedName>
        <fullName evidence="3 11">Origin recognition complex subunit 1</fullName>
    </recommendedName>
</protein>
<evidence type="ECO:0000256" key="3">
    <source>
        <dbReference type="ARBA" id="ARBA00019081"/>
    </source>
</evidence>
<keyword evidence="5" id="KW-0479">Metal-binding</keyword>
<reference evidence="14 15" key="2">
    <citation type="submission" date="2017-04" db="EMBL/GenBank/DDBJ databases">
        <title>CpG methylation of centromeres and impact of large insertions on vertebrate speciation.</title>
        <authorList>
            <person name="Ichikawa K."/>
            <person name="Yoshimura J."/>
            <person name="Morishita S."/>
        </authorList>
    </citation>
    <scope>NUCLEOTIDE SEQUENCE</scope>
    <source>
        <strain evidence="14 15">HNI</strain>
    </source>
</reference>
<name>A0A3P9JZA2_ORYLA</name>
<evidence type="ECO:0000256" key="12">
    <source>
        <dbReference type="SAM" id="MobiDB-lite"/>
    </source>
</evidence>
<evidence type="ECO:0000256" key="1">
    <source>
        <dbReference type="ARBA" id="ARBA00004123"/>
    </source>
</evidence>
<dbReference type="Pfam" id="PF09079">
    <property type="entry name" value="WHD_Cdc6"/>
    <property type="match status" value="1"/>
</dbReference>
<feature type="compositionally biased region" description="Basic residues" evidence="12">
    <location>
        <begin position="259"/>
        <end position="275"/>
    </location>
</feature>
<dbReference type="Pfam" id="PF01426">
    <property type="entry name" value="BAH"/>
    <property type="match status" value="1"/>
</dbReference>
<feature type="compositionally biased region" description="Acidic residues" evidence="12">
    <location>
        <begin position="464"/>
        <end position="473"/>
    </location>
</feature>
<keyword evidence="6 11" id="KW-0547">Nucleotide-binding</keyword>
<evidence type="ECO:0000256" key="11">
    <source>
        <dbReference type="RuleBase" id="RU365058"/>
    </source>
</evidence>
<evidence type="ECO:0000256" key="2">
    <source>
        <dbReference type="ARBA" id="ARBA00008398"/>
    </source>
</evidence>
<dbReference type="Pfam" id="PF17872">
    <property type="entry name" value="AAA_lid_10"/>
    <property type="match status" value="1"/>
</dbReference>
<dbReference type="Ensembl" id="ENSORLT00020013401.1">
    <property type="protein sequence ID" value="ENSORLP00020001208.1"/>
    <property type="gene ID" value="ENSORLG00020001969.1"/>
</dbReference>
<dbReference type="FunFam" id="1.10.8.60:FF:000062">
    <property type="entry name" value="Origin recognition complex subunit 1"/>
    <property type="match status" value="1"/>
</dbReference>
<sequence>MKYLTRRRAKRVYEWRGKPLSFNRKLKTYEYGSLVISMEGVPGTMVIQPGQHILIEGEDDDNPYVARVLQLFGDENQEQKKALVQWFVRLSEVPYSKRTLLGRDPHPKEIFFYQGPSCENEVDAESILRAVQVKHVDNAAPFPDSDMEETLYVKLSWDSRRFSVLDSAQLQNVDERCPPLTRTKPSLPPSPPRSPPAATPTSRARSLRSLPTPDPEVIRRAATAEVRFSSSASAGKAASVEVESLHSATKLSASKCLSAKRRKMTSRTPGVRKKLNLSSPEKSKEDFLSQLLDEELNSEVKLAHRLSSSSSSSLPLSSALTCSLTPLRSARKNSAAETASRLKLAPVRLNRRSSTEDDSPSETSRASTPSRRKEVKSVKEPTLGVLPEADCESSPNLPVGATPRSSKRKSAMKVSSRIRKQLNLLNSQFDPDSDGDDEDEFVPSKKELQSSSEEEEEDHHSDREEEAGFDSDEEVVRKRRRASAAAPQTPRSRQKPRPTTRTPRKTPSRKAPPSTPRTPRHATPSIPNRLLPTRQPANVLEEARIRLHVSAVPESLPCREQEFQDIYSFVESKILDGTGGCMYISGVPGTGKTATVHEVMRCLQHAADVDEISPFHFIEINGMKMTDPHQAYVQILQLDLLWTRKQNVMYNLFDWPSRRHARLVVLAIANTMDLPERIMINRVASRLGLTRMSFQPYTFKQLQQIITSRLNKVKAFEEDALQLVSRKVAALSGDARRCLDICRRATEICEHSAADPSAAGLVAMSHVMEALNEMFSSAYITAIKCASLQEQLFLRAVIAEFRRLGLEEATFQQVLVQHQALCRVEGLQPIGVSESLAVCQRLGACRLLLLEPSRLGVLQRVRLNVSQDDVLYALKAD</sequence>
<dbReference type="GO" id="GO:0005524">
    <property type="term" value="F:ATP binding"/>
    <property type="evidence" value="ECO:0007669"/>
    <property type="project" value="UniProtKB-KW"/>
</dbReference>
<feature type="region of interest" description="Disordered" evidence="12">
    <location>
        <begin position="173"/>
        <end position="216"/>
    </location>
</feature>
<keyword evidence="8" id="KW-0460">Magnesium</keyword>
<dbReference type="InterPro" id="IPR027417">
    <property type="entry name" value="P-loop_NTPase"/>
</dbReference>
<feature type="compositionally biased region" description="Basic residues" evidence="12">
    <location>
        <begin position="492"/>
        <end position="508"/>
    </location>
</feature>
<dbReference type="PROSITE" id="PS51038">
    <property type="entry name" value="BAH"/>
    <property type="match status" value="1"/>
</dbReference>
<dbReference type="SUPFAM" id="SSF52540">
    <property type="entry name" value="P-loop containing nucleoside triphosphate hydrolases"/>
    <property type="match status" value="1"/>
</dbReference>
<dbReference type="SMART" id="SM01074">
    <property type="entry name" value="Cdc6_C"/>
    <property type="match status" value="1"/>
</dbReference>